<dbReference type="PANTHER" id="PTHR47466:SF1">
    <property type="entry name" value="METALLOPROTEASE MEP1 (AFU_ORTHOLOGUE AFUA_1G07730)-RELATED"/>
    <property type="match status" value="1"/>
</dbReference>
<keyword evidence="5" id="KW-0378">Hydrolase</keyword>
<protein>
    <submittedName>
        <fullName evidence="11">Zinc metalloprotease</fullName>
    </submittedName>
</protein>
<dbReference type="Pfam" id="PF05572">
    <property type="entry name" value="Peptidase_M43"/>
    <property type="match status" value="1"/>
</dbReference>
<keyword evidence="6" id="KW-0862">Zinc</keyword>
<dbReference type="RefSeq" id="WP_344976605.1">
    <property type="nucleotide sequence ID" value="NZ_BAABDD010000041.1"/>
</dbReference>
<keyword evidence="4 9" id="KW-0732">Signal</keyword>
<evidence type="ECO:0000256" key="6">
    <source>
        <dbReference type="ARBA" id="ARBA00022833"/>
    </source>
</evidence>
<evidence type="ECO:0000256" key="3">
    <source>
        <dbReference type="ARBA" id="ARBA00022723"/>
    </source>
</evidence>
<evidence type="ECO:0000256" key="7">
    <source>
        <dbReference type="ARBA" id="ARBA00023049"/>
    </source>
</evidence>
<gene>
    <name evidence="11" type="ORF">GCM10022402_46810</name>
</gene>
<feature type="domain" description="Peptidase M43 pregnancy-associated plasma-A" evidence="10">
    <location>
        <begin position="191"/>
        <end position="321"/>
    </location>
</feature>
<evidence type="ECO:0000256" key="8">
    <source>
        <dbReference type="ARBA" id="ARBA00023157"/>
    </source>
</evidence>
<feature type="signal peptide" evidence="9">
    <location>
        <begin position="1"/>
        <end position="25"/>
    </location>
</feature>
<dbReference type="Gene3D" id="3.40.390.10">
    <property type="entry name" value="Collagenase (Catalytic Domain)"/>
    <property type="match status" value="1"/>
</dbReference>
<dbReference type="PANTHER" id="PTHR47466">
    <property type="match status" value="1"/>
</dbReference>
<dbReference type="CDD" id="cd04275">
    <property type="entry name" value="ZnMc_pappalysin_like"/>
    <property type="match status" value="1"/>
</dbReference>
<keyword evidence="3" id="KW-0479">Metal-binding</keyword>
<accession>A0ABP7GJL7</accession>
<sequence length="327" mass="34920">MLRSTRAWGTVVAGAVALASMVAAATPHNTEGEATTAVPDSTMRQATASHDTCLPTGTAGPRAARLLGRGSGDPNSLTATEAAILDTQLQMATLHQSHAPDAERSPQTVPVVVHVISAADGTGDLSDDTVERQIATMNKAYSGGYPGGTDTDFRFSLTRTTRTANDTWFHDFRANETTIKAQLRHGGAETLNLYITNLGRALLGYATFPQSYSEQPTDDGVVVDYRSVPGGSLTNYDLGHTATHEVGHWLGLFHTFQNGCHPPGDYVSDTPYERHGASGCPAGKDTCLQPGDDPIHNFMNYSDDACMSEFTQGQADRMAKAWKAFRA</sequence>
<dbReference type="InterPro" id="IPR024079">
    <property type="entry name" value="MetalloPept_cat_dom_sf"/>
</dbReference>
<organism evidence="11 12">
    <name type="scientific">Salinactinospora qingdaonensis</name>
    <dbReference type="NCBI Taxonomy" id="702744"/>
    <lineage>
        <taxon>Bacteria</taxon>
        <taxon>Bacillati</taxon>
        <taxon>Actinomycetota</taxon>
        <taxon>Actinomycetes</taxon>
        <taxon>Streptosporangiales</taxon>
        <taxon>Nocardiopsidaceae</taxon>
        <taxon>Salinactinospora</taxon>
    </lineage>
</organism>
<evidence type="ECO:0000256" key="1">
    <source>
        <dbReference type="ARBA" id="ARBA00008721"/>
    </source>
</evidence>
<name>A0ABP7GJL7_9ACTN</name>
<keyword evidence="2" id="KW-0645">Protease</keyword>
<keyword evidence="12" id="KW-1185">Reference proteome</keyword>
<feature type="chain" id="PRO_5045279310" evidence="9">
    <location>
        <begin position="26"/>
        <end position="327"/>
    </location>
</feature>
<dbReference type="GO" id="GO:0008237">
    <property type="term" value="F:metallopeptidase activity"/>
    <property type="evidence" value="ECO:0007669"/>
    <property type="project" value="UniProtKB-KW"/>
</dbReference>
<keyword evidence="7 11" id="KW-0482">Metalloprotease</keyword>
<dbReference type="SUPFAM" id="SSF55486">
    <property type="entry name" value="Metalloproteases ('zincins'), catalytic domain"/>
    <property type="match status" value="1"/>
</dbReference>
<keyword evidence="8" id="KW-1015">Disulfide bond</keyword>
<dbReference type="EMBL" id="BAABDD010000041">
    <property type="protein sequence ID" value="GAA3764207.1"/>
    <property type="molecule type" value="Genomic_DNA"/>
</dbReference>
<comment type="caution">
    <text evidence="11">The sequence shown here is derived from an EMBL/GenBank/DDBJ whole genome shotgun (WGS) entry which is preliminary data.</text>
</comment>
<dbReference type="Proteomes" id="UP001500908">
    <property type="component" value="Unassembled WGS sequence"/>
</dbReference>
<evidence type="ECO:0000313" key="11">
    <source>
        <dbReference type="EMBL" id="GAA3764207.1"/>
    </source>
</evidence>
<dbReference type="InterPro" id="IPR008754">
    <property type="entry name" value="Peptidase_M43"/>
</dbReference>
<evidence type="ECO:0000313" key="12">
    <source>
        <dbReference type="Proteomes" id="UP001500908"/>
    </source>
</evidence>
<evidence type="ECO:0000259" key="10">
    <source>
        <dbReference type="Pfam" id="PF05572"/>
    </source>
</evidence>
<evidence type="ECO:0000256" key="5">
    <source>
        <dbReference type="ARBA" id="ARBA00022801"/>
    </source>
</evidence>
<proteinExistence type="inferred from homology"/>
<reference evidence="12" key="1">
    <citation type="journal article" date="2019" name="Int. J. Syst. Evol. Microbiol.">
        <title>The Global Catalogue of Microorganisms (GCM) 10K type strain sequencing project: providing services to taxonomists for standard genome sequencing and annotation.</title>
        <authorList>
            <consortium name="The Broad Institute Genomics Platform"/>
            <consortium name="The Broad Institute Genome Sequencing Center for Infectious Disease"/>
            <person name="Wu L."/>
            <person name="Ma J."/>
        </authorList>
    </citation>
    <scope>NUCLEOTIDE SEQUENCE [LARGE SCALE GENOMIC DNA]</scope>
    <source>
        <strain evidence="12">JCM 17137</strain>
    </source>
</reference>
<comment type="similarity">
    <text evidence="1">Belongs to the peptidase M43B family.</text>
</comment>
<evidence type="ECO:0000256" key="2">
    <source>
        <dbReference type="ARBA" id="ARBA00022670"/>
    </source>
</evidence>
<evidence type="ECO:0000256" key="4">
    <source>
        <dbReference type="ARBA" id="ARBA00022729"/>
    </source>
</evidence>
<evidence type="ECO:0000256" key="9">
    <source>
        <dbReference type="SAM" id="SignalP"/>
    </source>
</evidence>